<dbReference type="EMBL" id="CP096203">
    <property type="protein sequence ID" value="UPQ74276.1"/>
    <property type="molecule type" value="Genomic_DNA"/>
</dbReference>
<organism evidence="1 2">
    <name type="scientific">Chryseobacterium nepalense</name>
    <dbReference type="NCBI Taxonomy" id="1854498"/>
    <lineage>
        <taxon>Bacteria</taxon>
        <taxon>Pseudomonadati</taxon>
        <taxon>Bacteroidota</taxon>
        <taxon>Flavobacteriia</taxon>
        <taxon>Flavobacteriales</taxon>
        <taxon>Weeksellaceae</taxon>
        <taxon>Chryseobacterium group</taxon>
        <taxon>Chryseobacterium</taxon>
    </lineage>
</organism>
<dbReference type="InterPro" id="IPR009097">
    <property type="entry name" value="Cyclic_Pdiesterase"/>
</dbReference>
<protein>
    <submittedName>
        <fullName evidence="1">2'-5' RNA ligase family protein</fullName>
    </submittedName>
</protein>
<dbReference type="Proteomes" id="UP000830552">
    <property type="component" value="Chromosome"/>
</dbReference>
<dbReference type="SUPFAM" id="SSF55144">
    <property type="entry name" value="LigT-like"/>
    <property type="match status" value="1"/>
</dbReference>
<dbReference type="RefSeq" id="WP_248388679.1">
    <property type="nucleotide sequence ID" value="NZ_CP096203.1"/>
</dbReference>
<gene>
    <name evidence="1" type="ORF">M0D58_09440</name>
</gene>
<keyword evidence="1" id="KW-0436">Ligase</keyword>
<dbReference type="GO" id="GO:0016874">
    <property type="term" value="F:ligase activity"/>
    <property type="evidence" value="ECO:0007669"/>
    <property type="project" value="UniProtKB-KW"/>
</dbReference>
<accession>A0ABY4K1Q4</accession>
<dbReference type="Gene3D" id="3.90.1140.10">
    <property type="entry name" value="Cyclic phosphodiesterase"/>
    <property type="match status" value="1"/>
</dbReference>
<dbReference type="PANTHER" id="PTHR40037">
    <property type="entry name" value="PHOSPHOESTERASE YJCG-RELATED"/>
    <property type="match status" value="1"/>
</dbReference>
<dbReference type="InterPro" id="IPR050580">
    <property type="entry name" value="2H_phosphoesterase_YjcG-like"/>
</dbReference>
<dbReference type="PANTHER" id="PTHR40037:SF1">
    <property type="entry name" value="PHOSPHOESTERASE SAOUHSC_00951-RELATED"/>
    <property type="match status" value="1"/>
</dbReference>
<sequence length="175" mass="20966">MTKKLYFIAIFPPQEIIDEVQIFKRDLALHYENSKALKNEAHITLCPPFSREADWEEDIFRAFYDIDTHIAPFEIVLNGFGSFANPKNPVIYIQPEDSEPLRILYQRVKAKFNFNNYSFNPHMTVAYRDLTWENYLKAWEVYNEKPYKTNFLVDKIILLRHDQQWVPIAEKKLIF</sequence>
<proteinExistence type="predicted"/>
<name>A0ABY4K1Q4_9FLAO</name>
<keyword evidence="2" id="KW-1185">Reference proteome</keyword>
<evidence type="ECO:0000313" key="2">
    <source>
        <dbReference type="Proteomes" id="UP000830552"/>
    </source>
</evidence>
<dbReference type="Pfam" id="PF13563">
    <property type="entry name" value="2_5_RNA_ligase2"/>
    <property type="match status" value="1"/>
</dbReference>
<reference evidence="1" key="1">
    <citation type="submission" date="2022-04" db="EMBL/GenBank/DDBJ databases">
        <title>Evolutionary, genomic, and biogeographic characterization of Chryseobacterium nepalense represented by a plastic-degrading bacterium AC3.</title>
        <authorList>
            <person name="Yin Z."/>
            <person name="Liu X."/>
            <person name="Wang D."/>
            <person name="Xie Z."/>
        </authorList>
    </citation>
    <scope>NUCLEOTIDE SEQUENCE</scope>
    <source>
        <strain evidence="1">AC3</strain>
    </source>
</reference>
<evidence type="ECO:0000313" key="1">
    <source>
        <dbReference type="EMBL" id="UPQ74276.1"/>
    </source>
</evidence>